<dbReference type="SUPFAM" id="SSF56935">
    <property type="entry name" value="Porins"/>
    <property type="match status" value="1"/>
</dbReference>
<dbReference type="AlphaFoldDB" id="A0A091AQP4"/>
<feature type="signal peptide" evidence="1">
    <location>
        <begin position="1"/>
        <end position="23"/>
    </location>
</feature>
<keyword evidence="3" id="KW-1185">Reference proteome</keyword>
<dbReference type="RefSeq" id="WP_022968130.1">
    <property type="nucleotide sequence ID" value="NZ_ATVD01000001.1"/>
</dbReference>
<evidence type="ECO:0000256" key="1">
    <source>
        <dbReference type="SAM" id="SignalP"/>
    </source>
</evidence>
<dbReference type="InterPro" id="IPR010239">
    <property type="entry name" value="CHP02001"/>
</dbReference>
<accession>A0A091AQP4</accession>
<feature type="chain" id="PRO_5001870802" description="Porin domain-containing protein" evidence="1">
    <location>
        <begin position="24"/>
        <end position="249"/>
    </location>
</feature>
<reference evidence="2 3" key="1">
    <citation type="submission" date="2013-09" db="EMBL/GenBank/DDBJ databases">
        <title>Genome sequencing of Arenimonas oryziterrae.</title>
        <authorList>
            <person name="Chen F."/>
            <person name="Wang G."/>
        </authorList>
    </citation>
    <scope>NUCLEOTIDE SEQUENCE [LARGE SCALE GENOMIC DNA]</scope>
    <source>
        <strain evidence="2 3">YC6267</strain>
    </source>
</reference>
<name>A0A091AQP4_9GAMM</name>
<gene>
    <name evidence="2" type="ORF">N789_06020</name>
</gene>
<dbReference type="EMBL" id="AVCI01000045">
    <property type="protein sequence ID" value="KFN41432.1"/>
    <property type="molecule type" value="Genomic_DNA"/>
</dbReference>
<dbReference type="STRING" id="1121015.GCA_000420545_00470"/>
<evidence type="ECO:0000313" key="3">
    <source>
        <dbReference type="Proteomes" id="UP000029385"/>
    </source>
</evidence>
<comment type="caution">
    <text evidence="2">The sequence shown here is derived from an EMBL/GenBank/DDBJ whole genome shotgun (WGS) entry which is preliminary data.</text>
</comment>
<dbReference type="eggNOG" id="ENOG502Z9NJ">
    <property type="taxonomic scope" value="Bacteria"/>
</dbReference>
<dbReference type="NCBIfam" id="TIGR02001">
    <property type="entry name" value="gcw_chp"/>
    <property type="match status" value="1"/>
</dbReference>
<dbReference type="PATRIC" id="fig|1121015.4.peg.2866"/>
<proteinExistence type="predicted"/>
<organism evidence="2 3">
    <name type="scientific">Arenimonas oryziterrae DSM 21050 = YC6267</name>
    <dbReference type="NCBI Taxonomy" id="1121015"/>
    <lineage>
        <taxon>Bacteria</taxon>
        <taxon>Pseudomonadati</taxon>
        <taxon>Pseudomonadota</taxon>
        <taxon>Gammaproteobacteria</taxon>
        <taxon>Lysobacterales</taxon>
        <taxon>Lysobacteraceae</taxon>
        <taxon>Arenimonas</taxon>
    </lineage>
</organism>
<dbReference type="Proteomes" id="UP000029385">
    <property type="component" value="Unassembled WGS sequence"/>
</dbReference>
<evidence type="ECO:0008006" key="4">
    <source>
        <dbReference type="Google" id="ProtNLM"/>
    </source>
</evidence>
<protein>
    <recommendedName>
        <fullName evidence="4">Porin domain-containing protein</fullName>
    </recommendedName>
</protein>
<evidence type="ECO:0000313" key="2">
    <source>
        <dbReference type="EMBL" id="KFN41432.1"/>
    </source>
</evidence>
<dbReference type="Pfam" id="PF09694">
    <property type="entry name" value="Gcw_chp"/>
    <property type="match status" value="1"/>
</dbReference>
<dbReference type="OrthoDB" id="9793561at2"/>
<sequence length="249" mass="26883">MSLKKLNLALTLALLALPMSVMAQEETTEATQEEAPSSDAAADTATESNLTWNLALTSDYVFRGVSQTNKDGALQGGLDYAFGDSGFYAGVWGSNVDFADRDGPDIEVDGYIGYATDLSDDWNLDVSVTRYSYYGARDVYGDIDYNELIGKLAYSEMLTFTLGYTNDYANSGEASTFVGVDGSWDIGSGWKFDAGIGHTNTDNTDNYTNWNVGVNRDFGPVNAALGYYDTDIDDPRVSDAFVLTLSIGG</sequence>
<keyword evidence="1" id="KW-0732">Signal</keyword>